<dbReference type="GO" id="GO:0017004">
    <property type="term" value="P:cytochrome complex assembly"/>
    <property type="evidence" value="ECO:0007669"/>
    <property type="project" value="UniProtKB-KW"/>
</dbReference>
<dbReference type="Gene3D" id="3.40.30.10">
    <property type="entry name" value="Glutaredoxin"/>
    <property type="match status" value="1"/>
</dbReference>
<accession>A0A2U2PCU3</accession>
<evidence type="ECO:0000259" key="6">
    <source>
        <dbReference type="PROSITE" id="PS51352"/>
    </source>
</evidence>
<dbReference type="AlphaFoldDB" id="A0A2U2PCU3"/>
<keyword evidence="8" id="KW-1185">Reference proteome</keyword>
<evidence type="ECO:0000256" key="4">
    <source>
        <dbReference type="ARBA" id="ARBA00023284"/>
    </source>
</evidence>
<keyword evidence="5" id="KW-0732">Signal</keyword>
<sequence length="334" mass="36594">MTKYIFTLFTAMFLNMAVKAQLSVTIKAKTAAGLNGQPTLVIFGKKPVVSNIQFGAFSATGTLDEAGIVLMKIGDVPGKGSKSLYIDFPETELRVDDSLNITIVKGSSATLAYDRLEEKISAAGRSGTASDQVYKEYISAHPDQELSLFLLDQLTRGRVDYPAQITYYNNLSERIRTSEKGQLLYKRLNSATSKSIGAKIKPFTAATPDGQMLSVTEVLKKHKYLLIDFWASWCVPCRAENPNVVAAYNAFKDKGFGILSVSLDNNKASWKAAIAKDGMPWNHVSSLKRWNDPIAALYNVTAIPQNLLVAEDGTIVATDLHGKALMEKLTELIK</sequence>
<dbReference type="InterPro" id="IPR000866">
    <property type="entry name" value="AhpC/TSA"/>
</dbReference>
<dbReference type="InterPro" id="IPR050553">
    <property type="entry name" value="Thioredoxin_ResA/DsbE_sf"/>
</dbReference>
<dbReference type="CDD" id="cd02966">
    <property type="entry name" value="TlpA_like_family"/>
    <property type="match status" value="1"/>
</dbReference>
<dbReference type="Proteomes" id="UP000245647">
    <property type="component" value="Unassembled WGS sequence"/>
</dbReference>
<feature type="signal peptide" evidence="5">
    <location>
        <begin position="1"/>
        <end position="20"/>
    </location>
</feature>
<dbReference type="InterPro" id="IPR013766">
    <property type="entry name" value="Thioredoxin_domain"/>
</dbReference>
<protein>
    <recommendedName>
        <fullName evidence="6">Thioredoxin domain-containing protein</fullName>
    </recommendedName>
</protein>
<organism evidence="7 8">
    <name type="scientific">Pararcticibacter amylolyticus</name>
    <dbReference type="NCBI Taxonomy" id="2173175"/>
    <lineage>
        <taxon>Bacteria</taxon>
        <taxon>Pseudomonadati</taxon>
        <taxon>Bacteroidota</taxon>
        <taxon>Sphingobacteriia</taxon>
        <taxon>Sphingobacteriales</taxon>
        <taxon>Sphingobacteriaceae</taxon>
        <taxon>Pararcticibacter</taxon>
    </lineage>
</organism>
<dbReference type="PANTHER" id="PTHR42852">
    <property type="entry name" value="THIOL:DISULFIDE INTERCHANGE PROTEIN DSBE"/>
    <property type="match status" value="1"/>
</dbReference>
<dbReference type="OrthoDB" id="750178at2"/>
<dbReference type="PROSITE" id="PS00194">
    <property type="entry name" value="THIOREDOXIN_1"/>
    <property type="match status" value="1"/>
</dbReference>
<evidence type="ECO:0000313" key="7">
    <source>
        <dbReference type="EMBL" id="PWG79172.1"/>
    </source>
</evidence>
<name>A0A2U2PCU3_9SPHI</name>
<keyword evidence="3" id="KW-1015">Disulfide bond</keyword>
<gene>
    <name evidence="7" type="ORF">DDR33_17935</name>
</gene>
<evidence type="ECO:0000256" key="2">
    <source>
        <dbReference type="ARBA" id="ARBA00022748"/>
    </source>
</evidence>
<dbReference type="PROSITE" id="PS51352">
    <property type="entry name" value="THIOREDOXIN_2"/>
    <property type="match status" value="1"/>
</dbReference>
<proteinExistence type="predicted"/>
<dbReference type="Pfam" id="PF00578">
    <property type="entry name" value="AhpC-TSA"/>
    <property type="match status" value="1"/>
</dbReference>
<dbReference type="SUPFAM" id="SSF52833">
    <property type="entry name" value="Thioredoxin-like"/>
    <property type="match status" value="1"/>
</dbReference>
<dbReference type="EMBL" id="QEAS01000016">
    <property type="protein sequence ID" value="PWG79172.1"/>
    <property type="molecule type" value="Genomic_DNA"/>
</dbReference>
<comment type="caution">
    <text evidence="7">The sequence shown here is derived from an EMBL/GenBank/DDBJ whole genome shotgun (WGS) entry which is preliminary data.</text>
</comment>
<dbReference type="InterPro" id="IPR036249">
    <property type="entry name" value="Thioredoxin-like_sf"/>
</dbReference>
<reference evidence="7 8" key="1">
    <citation type="submission" date="2018-04" db="EMBL/GenBank/DDBJ databases">
        <title>Pedobacter chongqingensis sp. nov., isolated from a rottenly hemp rope.</title>
        <authorList>
            <person name="Cai Y."/>
        </authorList>
    </citation>
    <scope>NUCLEOTIDE SEQUENCE [LARGE SCALE GENOMIC DNA]</scope>
    <source>
        <strain evidence="7 8">FJ4-8</strain>
    </source>
</reference>
<feature type="chain" id="PRO_5015470793" description="Thioredoxin domain-containing protein" evidence="5">
    <location>
        <begin position="21"/>
        <end position="334"/>
    </location>
</feature>
<dbReference type="InterPro" id="IPR017937">
    <property type="entry name" value="Thioredoxin_CS"/>
</dbReference>
<dbReference type="PANTHER" id="PTHR42852:SF6">
    <property type="entry name" value="THIOL:DISULFIDE INTERCHANGE PROTEIN DSBE"/>
    <property type="match status" value="1"/>
</dbReference>
<comment type="subcellular location">
    <subcellularLocation>
        <location evidence="1">Cell envelope</location>
    </subcellularLocation>
</comment>
<keyword evidence="2" id="KW-0201">Cytochrome c-type biogenesis</keyword>
<keyword evidence="4" id="KW-0676">Redox-active center</keyword>
<evidence type="ECO:0000256" key="1">
    <source>
        <dbReference type="ARBA" id="ARBA00004196"/>
    </source>
</evidence>
<evidence type="ECO:0000256" key="5">
    <source>
        <dbReference type="SAM" id="SignalP"/>
    </source>
</evidence>
<dbReference type="RefSeq" id="WP_109417188.1">
    <property type="nucleotide sequence ID" value="NZ_QEAS01000016.1"/>
</dbReference>
<evidence type="ECO:0000313" key="8">
    <source>
        <dbReference type="Proteomes" id="UP000245647"/>
    </source>
</evidence>
<dbReference type="GO" id="GO:0030313">
    <property type="term" value="C:cell envelope"/>
    <property type="evidence" value="ECO:0007669"/>
    <property type="project" value="UniProtKB-SubCell"/>
</dbReference>
<feature type="domain" description="Thioredoxin" evidence="6">
    <location>
        <begin position="194"/>
        <end position="334"/>
    </location>
</feature>
<evidence type="ECO:0000256" key="3">
    <source>
        <dbReference type="ARBA" id="ARBA00023157"/>
    </source>
</evidence>